<keyword evidence="4" id="KW-1185">Reference proteome</keyword>
<feature type="coiled-coil region" evidence="1">
    <location>
        <begin position="84"/>
        <end position="111"/>
    </location>
</feature>
<proteinExistence type="predicted"/>
<dbReference type="GO" id="GO:0005634">
    <property type="term" value="C:nucleus"/>
    <property type="evidence" value="ECO:0007669"/>
    <property type="project" value="TreeGrafter"/>
</dbReference>
<protein>
    <recommendedName>
        <fullName evidence="5">CAP-Gly domain-containing linker protein 2</fullName>
    </recommendedName>
</protein>
<evidence type="ECO:0000256" key="1">
    <source>
        <dbReference type="SAM" id="Coils"/>
    </source>
</evidence>
<dbReference type="GO" id="GO:0035371">
    <property type="term" value="C:microtubule plus-end"/>
    <property type="evidence" value="ECO:0007669"/>
    <property type="project" value="TreeGrafter"/>
</dbReference>
<feature type="coiled-coil region" evidence="1">
    <location>
        <begin position="170"/>
        <end position="381"/>
    </location>
</feature>
<feature type="coiled-coil region" evidence="1">
    <location>
        <begin position="430"/>
        <end position="457"/>
    </location>
</feature>
<organism evidence="3 4">
    <name type="scientific">Crenichthys baileyi</name>
    <name type="common">White River springfish</name>
    <dbReference type="NCBI Taxonomy" id="28760"/>
    <lineage>
        <taxon>Eukaryota</taxon>
        <taxon>Metazoa</taxon>
        <taxon>Chordata</taxon>
        <taxon>Craniata</taxon>
        <taxon>Vertebrata</taxon>
        <taxon>Euteleostomi</taxon>
        <taxon>Actinopterygii</taxon>
        <taxon>Neopterygii</taxon>
        <taxon>Teleostei</taxon>
        <taxon>Neoteleostei</taxon>
        <taxon>Acanthomorphata</taxon>
        <taxon>Ovalentaria</taxon>
        <taxon>Atherinomorphae</taxon>
        <taxon>Cyprinodontiformes</taxon>
        <taxon>Goodeidae</taxon>
        <taxon>Crenichthys</taxon>
    </lineage>
</organism>
<dbReference type="PANTHER" id="PTHR18916">
    <property type="entry name" value="DYNACTIN 1-RELATED MICROTUBULE-BINDING"/>
    <property type="match status" value="1"/>
</dbReference>
<evidence type="ECO:0000256" key="2">
    <source>
        <dbReference type="SAM" id="MobiDB-lite"/>
    </source>
</evidence>
<dbReference type="GO" id="GO:0005938">
    <property type="term" value="C:cell cortex"/>
    <property type="evidence" value="ECO:0007669"/>
    <property type="project" value="TreeGrafter"/>
</dbReference>
<evidence type="ECO:0000313" key="3">
    <source>
        <dbReference type="EMBL" id="KAK5623457.1"/>
    </source>
</evidence>
<comment type="caution">
    <text evidence="3">The sequence shown here is derived from an EMBL/GenBank/DDBJ whole genome shotgun (WGS) entry which is preliminary data.</text>
</comment>
<reference evidence="3 4" key="1">
    <citation type="submission" date="2021-06" db="EMBL/GenBank/DDBJ databases">
        <authorList>
            <person name="Palmer J.M."/>
        </authorList>
    </citation>
    <scope>NUCLEOTIDE SEQUENCE [LARGE SCALE GENOMIC DNA]</scope>
    <source>
        <strain evidence="3 4">MEX-2019</strain>
        <tissue evidence="3">Muscle</tissue>
    </source>
</reference>
<dbReference type="EMBL" id="JAHHUM010000029">
    <property type="protein sequence ID" value="KAK5623457.1"/>
    <property type="molecule type" value="Genomic_DNA"/>
</dbReference>
<feature type="region of interest" description="Disordered" evidence="2">
    <location>
        <begin position="516"/>
        <end position="540"/>
    </location>
</feature>
<keyword evidence="1" id="KW-0175">Coiled coil</keyword>
<accession>A0AAV9SQ79</accession>
<gene>
    <name evidence="3" type="ORF">CRENBAI_014241</name>
</gene>
<dbReference type="GO" id="GO:0031122">
    <property type="term" value="P:cytoplasmic microtubule organization"/>
    <property type="evidence" value="ECO:0007669"/>
    <property type="project" value="TreeGrafter"/>
</dbReference>
<sequence length="540" mass="62198">MQLEKELTLRRAQVEDLQGQLRRVDASSQQEAPGADIQPEALLLREQLLSAGREHHKESSELKVKYETALAASQQEISSLRTVVEKQSVEISEMKQKVQQANKENVEMMDSWKAKFDTLVSDHQRSLEELKASLSRGQSSPQGQEQDAQELRITMESLKMEHQLEMENLKAKHKIEAAILIKEREDLRARLQEARDQLAEGRSDVEAQSGKAVLNEVSHKLQKAEARLAEMEMLRVEREKMTTELRESLELSERTMTDYRALQKAQAESQEEIQKLEEKLRVTVNQLQAVQADRFTPHDANMIEDNEISDEKMKLKQNIEESMEKLMKREKEVSTLTSQIEALKSQIGALEIKVRSGEKKAEALAKEKMRVEAELEAMTKKSHDASGQLVSISQELLKKERSLNELRVLLLDSHRHSRDMEKDLSREVHKAEWKVKEQKLQDDIQTLREKLLLLGRERSSPDHRRYSMLDPSALDSEVSRLRQRLLCTEDALRNALEHNQQVDKLVQAMRRHPDKSQVLGANSANGIHHQESNSNQEEQH</sequence>
<dbReference type="Proteomes" id="UP001311232">
    <property type="component" value="Unassembled WGS sequence"/>
</dbReference>
<evidence type="ECO:0000313" key="4">
    <source>
        <dbReference type="Proteomes" id="UP001311232"/>
    </source>
</evidence>
<evidence type="ECO:0008006" key="5">
    <source>
        <dbReference type="Google" id="ProtNLM"/>
    </source>
</evidence>
<name>A0AAV9SQ79_9TELE</name>
<dbReference type="PANTHER" id="PTHR18916:SF10">
    <property type="entry name" value="CAP-GLY DOMAIN-CONTAINING LINKER PROTEIN 2"/>
    <property type="match status" value="1"/>
</dbReference>
<dbReference type="AlphaFoldDB" id="A0AAV9SQ79"/>
<dbReference type="GO" id="GO:0051010">
    <property type="term" value="F:microtubule plus-end binding"/>
    <property type="evidence" value="ECO:0007669"/>
    <property type="project" value="TreeGrafter"/>
</dbReference>